<sequence>MSTETESIPHPFYPPSLHLPSYIAPTTPTSVVFLQFSGIFFTPLIVVYFTLLRQRIPSISRRFSALWFLLCALLHAIYEPFWVVKSLNVWYQKGHGWGDAMAADNSLFGQLFKEYGKGDSRYFQDDIFVLGVEIYTILVLAPLAFFAFLAHLKPNSPSLPILRILTSFTHLTTTSLYFITEFLRHHADSRPEPEYAIGYMWGMNLPWIIVPIFMIKNSWKEIIIGMKVARAKTDMNSRRNGENGASSKKGKNGKAE</sequence>
<reference evidence="1 2" key="1">
    <citation type="journal article" date="2019" name="Nat. Ecol. Evol.">
        <title>Megaphylogeny resolves global patterns of mushroom evolution.</title>
        <authorList>
            <person name="Varga T."/>
            <person name="Krizsan K."/>
            <person name="Foldi C."/>
            <person name="Dima B."/>
            <person name="Sanchez-Garcia M."/>
            <person name="Sanchez-Ramirez S."/>
            <person name="Szollosi G.J."/>
            <person name="Szarkandi J.G."/>
            <person name="Papp V."/>
            <person name="Albert L."/>
            <person name="Andreopoulos W."/>
            <person name="Angelini C."/>
            <person name="Antonin V."/>
            <person name="Barry K.W."/>
            <person name="Bougher N.L."/>
            <person name="Buchanan P."/>
            <person name="Buyck B."/>
            <person name="Bense V."/>
            <person name="Catcheside P."/>
            <person name="Chovatia M."/>
            <person name="Cooper J."/>
            <person name="Damon W."/>
            <person name="Desjardin D."/>
            <person name="Finy P."/>
            <person name="Geml J."/>
            <person name="Haridas S."/>
            <person name="Hughes K."/>
            <person name="Justo A."/>
            <person name="Karasinski D."/>
            <person name="Kautmanova I."/>
            <person name="Kiss B."/>
            <person name="Kocsube S."/>
            <person name="Kotiranta H."/>
            <person name="LaButti K.M."/>
            <person name="Lechner B.E."/>
            <person name="Liimatainen K."/>
            <person name="Lipzen A."/>
            <person name="Lukacs Z."/>
            <person name="Mihaltcheva S."/>
            <person name="Morgado L.N."/>
            <person name="Niskanen T."/>
            <person name="Noordeloos M.E."/>
            <person name="Ohm R.A."/>
            <person name="Ortiz-Santana B."/>
            <person name="Ovrebo C."/>
            <person name="Racz N."/>
            <person name="Riley R."/>
            <person name="Savchenko A."/>
            <person name="Shiryaev A."/>
            <person name="Soop K."/>
            <person name="Spirin V."/>
            <person name="Szebenyi C."/>
            <person name="Tomsovsky M."/>
            <person name="Tulloss R.E."/>
            <person name="Uehling J."/>
            <person name="Grigoriev I.V."/>
            <person name="Vagvolgyi C."/>
            <person name="Papp T."/>
            <person name="Martin F.M."/>
            <person name="Miettinen O."/>
            <person name="Hibbett D.S."/>
            <person name="Nagy L.G."/>
        </authorList>
    </citation>
    <scope>NUCLEOTIDE SEQUENCE [LARGE SCALE GENOMIC DNA]</scope>
    <source>
        <strain evidence="1 2">NL-1719</strain>
    </source>
</reference>
<protein>
    <submittedName>
        <fullName evidence="1">Uncharacterized protein</fullName>
    </submittedName>
</protein>
<evidence type="ECO:0000313" key="1">
    <source>
        <dbReference type="EMBL" id="TFK66465.1"/>
    </source>
</evidence>
<dbReference type="EMBL" id="ML208404">
    <property type="protein sequence ID" value="TFK66465.1"/>
    <property type="molecule type" value="Genomic_DNA"/>
</dbReference>
<gene>
    <name evidence="1" type="ORF">BDN72DRAFT_844306</name>
</gene>
<accession>A0ACD3AL97</accession>
<dbReference type="Proteomes" id="UP000308600">
    <property type="component" value="Unassembled WGS sequence"/>
</dbReference>
<proteinExistence type="predicted"/>
<organism evidence="1 2">
    <name type="scientific">Pluteus cervinus</name>
    <dbReference type="NCBI Taxonomy" id="181527"/>
    <lineage>
        <taxon>Eukaryota</taxon>
        <taxon>Fungi</taxon>
        <taxon>Dikarya</taxon>
        <taxon>Basidiomycota</taxon>
        <taxon>Agaricomycotina</taxon>
        <taxon>Agaricomycetes</taxon>
        <taxon>Agaricomycetidae</taxon>
        <taxon>Agaricales</taxon>
        <taxon>Pluteineae</taxon>
        <taxon>Pluteaceae</taxon>
        <taxon>Pluteus</taxon>
    </lineage>
</organism>
<name>A0ACD3AL97_9AGAR</name>
<keyword evidence="2" id="KW-1185">Reference proteome</keyword>
<evidence type="ECO:0000313" key="2">
    <source>
        <dbReference type="Proteomes" id="UP000308600"/>
    </source>
</evidence>